<keyword evidence="2" id="KW-1185">Reference proteome</keyword>
<dbReference type="Proteomes" id="UP000308652">
    <property type="component" value="Unassembled WGS sequence"/>
</dbReference>
<organism evidence="1 2">
    <name type="scientific">Crucibulum laeve</name>
    <dbReference type="NCBI Taxonomy" id="68775"/>
    <lineage>
        <taxon>Eukaryota</taxon>
        <taxon>Fungi</taxon>
        <taxon>Dikarya</taxon>
        <taxon>Basidiomycota</taxon>
        <taxon>Agaricomycotina</taxon>
        <taxon>Agaricomycetes</taxon>
        <taxon>Agaricomycetidae</taxon>
        <taxon>Agaricales</taxon>
        <taxon>Agaricineae</taxon>
        <taxon>Nidulariaceae</taxon>
        <taxon>Crucibulum</taxon>
    </lineage>
</organism>
<proteinExistence type="predicted"/>
<dbReference type="OrthoDB" id="2924463at2759"/>
<accession>A0A5C3LME6</accession>
<gene>
    <name evidence="1" type="ORF">BDQ12DRAFT_738520</name>
</gene>
<evidence type="ECO:0000313" key="1">
    <source>
        <dbReference type="EMBL" id="TFK33945.1"/>
    </source>
</evidence>
<sequence length="302" mass="34017">MFIPLPSSDVCDHSSPTSVAIAQAVSRTWCNFNANPFIIPQSIDIRPDGNGTISSSYKIFSASGEFSGALTHEFTWKLGRDGPLGMEGMDNDALFDVIPKLMTSTSAWTHQQWEGGRIPAYLQIDLMGKSSLESNPIPMISDGFILDDESSPTALPAELLEYIFKLASQDNVAPEELLLTCRRSREMVLRRRRTEQFPVLVRQFSVCGLAFWITCGHFNPPNSPKSSFYALEAKLFKFPHACGYSDPPDVQQVGWKRAWFADRYYYACELPLPQEMGPTLWRRLHGDKLYDAHPEVPKVWVS</sequence>
<reference evidence="1 2" key="1">
    <citation type="journal article" date="2019" name="Nat. Ecol. Evol.">
        <title>Megaphylogeny resolves global patterns of mushroom evolution.</title>
        <authorList>
            <person name="Varga T."/>
            <person name="Krizsan K."/>
            <person name="Foldi C."/>
            <person name="Dima B."/>
            <person name="Sanchez-Garcia M."/>
            <person name="Sanchez-Ramirez S."/>
            <person name="Szollosi G.J."/>
            <person name="Szarkandi J.G."/>
            <person name="Papp V."/>
            <person name="Albert L."/>
            <person name="Andreopoulos W."/>
            <person name="Angelini C."/>
            <person name="Antonin V."/>
            <person name="Barry K.W."/>
            <person name="Bougher N.L."/>
            <person name="Buchanan P."/>
            <person name="Buyck B."/>
            <person name="Bense V."/>
            <person name="Catcheside P."/>
            <person name="Chovatia M."/>
            <person name="Cooper J."/>
            <person name="Damon W."/>
            <person name="Desjardin D."/>
            <person name="Finy P."/>
            <person name="Geml J."/>
            <person name="Haridas S."/>
            <person name="Hughes K."/>
            <person name="Justo A."/>
            <person name="Karasinski D."/>
            <person name="Kautmanova I."/>
            <person name="Kiss B."/>
            <person name="Kocsube S."/>
            <person name="Kotiranta H."/>
            <person name="LaButti K.M."/>
            <person name="Lechner B.E."/>
            <person name="Liimatainen K."/>
            <person name="Lipzen A."/>
            <person name="Lukacs Z."/>
            <person name="Mihaltcheva S."/>
            <person name="Morgado L.N."/>
            <person name="Niskanen T."/>
            <person name="Noordeloos M.E."/>
            <person name="Ohm R.A."/>
            <person name="Ortiz-Santana B."/>
            <person name="Ovrebo C."/>
            <person name="Racz N."/>
            <person name="Riley R."/>
            <person name="Savchenko A."/>
            <person name="Shiryaev A."/>
            <person name="Soop K."/>
            <person name="Spirin V."/>
            <person name="Szebenyi C."/>
            <person name="Tomsovsky M."/>
            <person name="Tulloss R.E."/>
            <person name="Uehling J."/>
            <person name="Grigoriev I.V."/>
            <person name="Vagvolgyi C."/>
            <person name="Papp T."/>
            <person name="Martin F.M."/>
            <person name="Miettinen O."/>
            <person name="Hibbett D.S."/>
            <person name="Nagy L.G."/>
        </authorList>
    </citation>
    <scope>NUCLEOTIDE SEQUENCE [LARGE SCALE GENOMIC DNA]</scope>
    <source>
        <strain evidence="1 2">CBS 166.37</strain>
    </source>
</reference>
<dbReference type="AlphaFoldDB" id="A0A5C3LME6"/>
<protein>
    <recommendedName>
        <fullName evidence="3">F-box domain-containing protein</fullName>
    </recommendedName>
</protein>
<evidence type="ECO:0000313" key="2">
    <source>
        <dbReference type="Proteomes" id="UP000308652"/>
    </source>
</evidence>
<evidence type="ECO:0008006" key="3">
    <source>
        <dbReference type="Google" id="ProtNLM"/>
    </source>
</evidence>
<dbReference type="EMBL" id="ML213639">
    <property type="protein sequence ID" value="TFK33945.1"/>
    <property type="molecule type" value="Genomic_DNA"/>
</dbReference>
<name>A0A5C3LME6_9AGAR</name>